<dbReference type="InterPro" id="IPR044998">
    <property type="entry name" value="Timeless"/>
</dbReference>
<accession>A0AAD5TQH9</accession>
<evidence type="ECO:0000256" key="2">
    <source>
        <dbReference type="ARBA" id="ARBA00022880"/>
    </source>
</evidence>
<name>A0AAD5TQH9_9FUNG</name>
<evidence type="ECO:0000256" key="5">
    <source>
        <dbReference type="SAM" id="MobiDB-lite"/>
    </source>
</evidence>
<comment type="caution">
    <text evidence="7">The sequence shown here is derived from an EMBL/GenBank/DDBJ whole genome shotgun (WGS) entry which is preliminary data.</text>
</comment>
<protein>
    <submittedName>
        <fullName evidence="7">Topoisomerase 1-associated factor 1</fullName>
    </submittedName>
</protein>
<dbReference type="PANTHER" id="PTHR22940:SF4">
    <property type="entry name" value="PROTEIN TIMELESS HOMOLOG"/>
    <property type="match status" value="1"/>
</dbReference>
<feature type="compositionally biased region" description="Acidic residues" evidence="5">
    <location>
        <begin position="602"/>
        <end position="619"/>
    </location>
</feature>
<keyword evidence="4" id="KW-0131">Cell cycle</keyword>
<dbReference type="InterPro" id="IPR006906">
    <property type="entry name" value="Timeless_N"/>
</dbReference>
<dbReference type="Proteomes" id="UP001212152">
    <property type="component" value="Unassembled WGS sequence"/>
</dbReference>
<dbReference type="PANTHER" id="PTHR22940">
    <property type="entry name" value="TIMEOUT/TIMELESS-2"/>
    <property type="match status" value="1"/>
</dbReference>
<organism evidence="7 8">
    <name type="scientific">Geranomyces variabilis</name>
    <dbReference type="NCBI Taxonomy" id="109894"/>
    <lineage>
        <taxon>Eukaryota</taxon>
        <taxon>Fungi</taxon>
        <taxon>Fungi incertae sedis</taxon>
        <taxon>Chytridiomycota</taxon>
        <taxon>Chytridiomycota incertae sedis</taxon>
        <taxon>Chytridiomycetes</taxon>
        <taxon>Spizellomycetales</taxon>
        <taxon>Powellomycetaceae</taxon>
        <taxon>Geranomyces</taxon>
    </lineage>
</organism>
<dbReference type="GO" id="GO:0031298">
    <property type="term" value="C:replication fork protection complex"/>
    <property type="evidence" value="ECO:0007669"/>
    <property type="project" value="TreeGrafter"/>
</dbReference>
<feature type="region of interest" description="Disordered" evidence="5">
    <location>
        <begin position="923"/>
        <end position="950"/>
    </location>
</feature>
<proteinExistence type="predicted"/>
<sequence length="1292" mass="142940">MDFDDVPPPADSHLLSICAALGGLEQVDTYVEGVGIVSQKQYVLGDETLACLRDLKRLLRTDERSKDRTVVRALGRWKILQTDLLPILRVAHASNKVKIAQAVLQLFVPLTWPINTASHDAAGQQEIQRGYKEAFLQDGILSSVLDLILTPLSVPHRDRTERDHGIIGLVLTLFRNLLAIKDTQTNVLSTGERYIRSTLQESLIVCLNKAEIIPLLLSFAGSLDQREYSDWNMTTMEVFYYMFLERDSGELLAANVCKGPYQHAAMSSSSSDLKTMLEAEAAAKRKSARIPASRHGRFGGTLSFQLPTGANFTVHNPAQALNSIEDTLDTGKANNRGQRPGLKPDEYQRTRAVRSRDAAEIYLKTAHAFVDGCFNVLVDSVRKDFAAERDKVQLEHYSRFMWLCAFALKFQRMLRQEARAAEDAEAADGTTADQSPTAVTRALRASKTTKETTTPLVEPLDFDTVTEFLSLRGLAFVTGRLALAEGEKRHAEVSVAVDLLKQFLLSLDAMALHADEEYREAAQHIQNNMYYEHSTIDIAVRLVRDFKRQGHLSHLKAVVETVHVLLKMLEAYSKTKSVMFRKKKKKRGATKKPKKSGPTDGEREDEEEEEETDEDEDADEQHHETLAVKETELSFGRIVNRFATDSILATYCLLLSHYRDLDAKCIYHVTVMFHRIFVTCVNGAPLFYRLSILRLFNRILTDKRMLPSTPAHRELYAFISFCLSRFFKRAREYPMLFVEILFPKNRADCERIDASNALPPDSTSLKTAVGAANADRPEPEIEIKPGLTWRQELGVAVALLLDRGDEDRIYFATEVLMDVATARAPPPPKELINGEAQEEDEIVHEPVEVVGVTSEDMLALRRNAALRLLMRLLSFEEVEEPEPDGATFIIPANLTSTHLLASRAEIQTAIDTYRTALNPIPTKQHIRKKRKRRATTNPRAPNPAKPTPEYKSAAYISDSATDDEADAMFFAQEAEKRKAIARVNGEMAKTPVLDEWKRREMAKAEMRAARASNRQATGVVALGSAGADEERASDGSVKSDGWSSSDEEEARASARARRRKPWVRDAVALEQGARKDGADNAATISAATPGVAPAAVTETSPDAVAATPATERARRSLARRPTFVFSSDDDSDDNEDESPSSSPPDPAVISLMLAAGAPGTNPDNAPELSLGDSQPRLLDEDDDEEGVDVPSAINDDAPSAPATPVQPRRPASTPGSSRPPTFLRRRRRALIDSESDDDDGGLGNVNILETPPPRTPTALNTLGGDENADPRDGVGAVSKRRRVGLQLNSDDE</sequence>
<feature type="compositionally biased region" description="Low complexity" evidence="5">
    <location>
        <begin position="1086"/>
        <end position="1097"/>
    </location>
</feature>
<feature type="compositionally biased region" description="Acidic residues" evidence="5">
    <location>
        <begin position="1127"/>
        <end position="1138"/>
    </location>
</feature>
<dbReference type="GO" id="GO:0000076">
    <property type="term" value="P:DNA replication checkpoint signaling"/>
    <property type="evidence" value="ECO:0007669"/>
    <property type="project" value="TreeGrafter"/>
</dbReference>
<dbReference type="EMBL" id="JADGJQ010000022">
    <property type="protein sequence ID" value="KAJ3179124.1"/>
    <property type="molecule type" value="Genomic_DNA"/>
</dbReference>
<feature type="region of interest" description="Disordered" evidence="5">
    <location>
        <begin position="583"/>
        <end position="623"/>
    </location>
</feature>
<keyword evidence="3" id="KW-0539">Nucleus</keyword>
<dbReference type="GO" id="GO:0043111">
    <property type="term" value="P:replication fork arrest"/>
    <property type="evidence" value="ECO:0007669"/>
    <property type="project" value="TreeGrafter"/>
</dbReference>
<reference evidence="7" key="1">
    <citation type="submission" date="2020-05" db="EMBL/GenBank/DDBJ databases">
        <title>Phylogenomic resolution of chytrid fungi.</title>
        <authorList>
            <person name="Stajich J.E."/>
            <person name="Amses K."/>
            <person name="Simmons R."/>
            <person name="Seto K."/>
            <person name="Myers J."/>
            <person name="Bonds A."/>
            <person name="Quandt C.A."/>
            <person name="Barry K."/>
            <person name="Liu P."/>
            <person name="Grigoriev I."/>
            <person name="Longcore J.E."/>
            <person name="James T.Y."/>
        </authorList>
    </citation>
    <scope>NUCLEOTIDE SEQUENCE</scope>
    <source>
        <strain evidence="7">JEL0379</strain>
    </source>
</reference>
<evidence type="ECO:0000256" key="1">
    <source>
        <dbReference type="ARBA" id="ARBA00004123"/>
    </source>
</evidence>
<dbReference type="Pfam" id="PF04821">
    <property type="entry name" value="TIMELESS"/>
    <property type="match status" value="1"/>
</dbReference>
<keyword evidence="2" id="KW-0236">DNA replication inhibitor</keyword>
<evidence type="ECO:0000256" key="3">
    <source>
        <dbReference type="ARBA" id="ARBA00023242"/>
    </source>
</evidence>
<dbReference type="GO" id="GO:0003677">
    <property type="term" value="F:DNA binding"/>
    <property type="evidence" value="ECO:0007669"/>
    <property type="project" value="TreeGrafter"/>
</dbReference>
<dbReference type="GO" id="GO:0006281">
    <property type="term" value="P:DNA repair"/>
    <property type="evidence" value="ECO:0007669"/>
    <property type="project" value="TreeGrafter"/>
</dbReference>
<feature type="compositionally biased region" description="Basic residues" evidence="5">
    <location>
        <begin position="924"/>
        <end position="934"/>
    </location>
</feature>
<feature type="domain" description="Timeless N-terminal" evidence="6">
    <location>
        <begin position="41"/>
        <end position="303"/>
    </location>
</feature>
<feature type="region of interest" description="Disordered" evidence="5">
    <location>
        <begin position="1024"/>
        <end position="1292"/>
    </location>
</feature>
<gene>
    <name evidence="7" type="primary">TOF1</name>
    <name evidence="7" type="ORF">HDU87_003080</name>
</gene>
<evidence type="ECO:0000259" key="6">
    <source>
        <dbReference type="Pfam" id="PF04821"/>
    </source>
</evidence>
<evidence type="ECO:0000313" key="7">
    <source>
        <dbReference type="EMBL" id="KAJ3179124.1"/>
    </source>
</evidence>
<evidence type="ECO:0000313" key="8">
    <source>
        <dbReference type="Proteomes" id="UP001212152"/>
    </source>
</evidence>
<evidence type="ECO:0000256" key="4">
    <source>
        <dbReference type="ARBA" id="ARBA00023306"/>
    </source>
</evidence>
<feature type="compositionally biased region" description="Basic residues" evidence="5">
    <location>
        <begin position="583"/>
        <end position="595"/>
    </location>
</feature>
<comment type="subcellular location">
    <subcellularLocation>
        <location evidence="1">Nucleus</location>
    </subcellularLocation>
</comment>
<keyword evidence="8" id="KW-1185">Reference proteome</keyword>